<sequence length="140" mass="15332">MNILILFAVFCSVSALRFAALPPTAMEAAQKLDKKIIDDIRFKKTIQFCQSFKGDTMTYKGCGKAPMRFTLVVSYAQNIAQHEATAIRSQVQSASLTLGGKLTYVTTVTNIPNVSRVKVTAERDSNAPAGFKVTYAEQLC</sequence>
<feature type="chain" id="PRO_5040252764" evidence="1">
    <location>
        <begin position="16"/>
        <end position="140"/>
    </location>
</feature>
<dbReference type="EMBL" id="CANHGI010000001">
    <property type="protein sequence ID" value="CAI5439391.1"/>
    <property type="molecule type" value="Genomic_DNA"/>
</dbReference>
<protein>
    <submittedName>
        <fullName evidence="2">Uncharacterized protein</fullName>
    </submittedName>
</protein>
<evidence type="ECO:0000313" key="3">
    <source>
        <dbReference type="Proteomes" id="UP001152747"/>
    </source>
</evidence>
<organism evidence="2 3">
    <name type="scientific">Caenorhabditis angaria</name>
    <dbReference type="NCBI Taxonomy" id="860376"/>
    <lineage>
        <taxon>Eukaryota</taxon>
        <taxon>Metazoa</taxon>
        <taxon>Ecdysozoa</taxon>
        <taxon>Nematoda</taxon>
        <taxon>Chromadorea</taxon>
        <taxon>Rhabditida</taxon>
        <taxon>Rhabditina</taxon>
        <taxon>Rhabditomorpha</taxon>
        <taxon>Rhabditoidea</taxon>
        <taxon>Rhabditidae</taxon>
        <taxon>Peloderinae</taxon>
        <taxon>Caenorhabditis</taxon>
    </lineage>
</organism>
<accession>A0A9P1I7C7</accession>
<feature type="signal peptide" evidence="1">
    <location>
        <begin position="1"/>
        <end position="15"/>
    </location>
</feature>
<evidence type="ECO:0000256" key="1">
    <source>
        <dbReference type="SAM" id="SignalP"/>
    </source>
</evidence>
<keyword evidence="3" id="KW-1185">Reference proteome</keyword>
<name>A0A9P1I7C7_9PELO</name>
<dbReference type="AlphaFoldDB" id="A0A9P1I7C7"/>
<comment type="caution">
    <text evidence="2">The sequence shown here is derived from an EMBL/GenBank/DDBJ whole genome shotgun (WGS) entry which is preliminary data.</text>
</comment>
<evidence type="ECO:0000313" key="2">
    <source>
        <dbReference type="EMBL" id="CAI5439391.1"/>
    </source>
</evidence>
<proteinExistence type="predicted"/>
<dbReference type="Proteomes" id="UP001152747">
    <property type="component" value="Unassembled WGS sequence"/>
</dbReference>
<keyword evidence="1" id="KW-0732">Signal</keyword>
<reference evidence="2" key="1">
    <citation type="submission" date="2022-11" db="EMBL/GenBank/DDBJ databases">
        <authorList>
            <person name="Kikuchi T."/>
        </authorList>
    </citation>
    <scope>NUCLEOTIDE SEQUENCE</scope>
    <source>
        <strain evidence="2">PS1010</strain>
    </source>
</reference>
<gene>
    <name evidence="2" type="ORF">CAMP_LOCUS2028</name>
</gene>